<gene>
    <name evidence="3" type="ORF">D5H75_15050</name>
</gene>
<organism evidence="3 4">
    <name type="scientific">Bailinhaonella thermotolerans</name>
    <dbReference type="NCBI Taxonomy" id="1070861"/>
    <lineage>
        <taxon>Bacteria</taxon>
        <taxon>Bacillati</taxon>
        <taxon>Actinomycetota</taxon>
        <taxon>Actinomycetes</taxon>
        <taxon>Streptosporangiales</taxon>
        <taxon>Streptosporangiaceae</taxon>
        <taxon>Bailinhaonella</taxon>
    </lineage>
</organism>
<reference evidence="3 4" key="1">
    <citation type="submission" date="2018-09" db="EMBL/GenBank/DDBJ databases">
        <title>YIM 75507 draft genome.</title>
        <authorList>
            <person name="Tang S."/>
            <person name="Feng Y."/>
        </authorList>
    </citation>
    <scope>NUCLEOTIDE SEQUENCE [LARGE SCALE GENOMIC DNA]</scope>
    <source>
        <strain evidence="3 4">YIM 75507</strain>
    </source>
</reference>
<evidence type="ECO:0000313" key="3">
    <source>
        <dbReference type="EMBL" id="RJL32781.1"/>
    </source>
</evidence>
<evidence type="ECO:0000256" key="1">
    <source>
        <dbReference type="ARBA" id="ARBA00006754"/>
    </source>
</evidence>
<dbReference type="Gene3D" id="1.10.10.2840">
    <property type="entry name" value="PucR C-terminal helix-turn-helix domain"/>
    <property type="match status" value="1"/>
</dbReference>
<dbReference type="EMBL" id="QZEY01000004">
    <property type="protein sequence ID" value="RJL32781.1"/>
    <property type="molecule type" value="Genomic_DNA"/>
</dbReference>
<protein>
    <submittedName>
        <fullName evidence="3">GAF domain-containing protein</fullName>
    </submittedName>
</protein>
<dbReference type="OrthoDB" id="8026818at2"/>
<dbReference type="SMART" id="SM00065">
    <property type="entry name" value="GAF"/>
    <property type="match status" value="1"/>
</dbReference>
<name>A0A3A4AVN8_9ACTN</name>
<dbReference type="Proteomes" id="UP000265768">
    <property type="component" value="Unassembled WGS sequence"/>
</dbReference>
<dbReference type="InterPro" id="IPR051448">
    <property type="entry name" value="CdaR-like_regulators"/>
</dbReference>
<dbReference type="Pfam" id="PF13556">
    <property type="entry name" value="HTH_30"/>
    <property type="match status" value="1"/>
</dbReference>
<keyword evidence="4" id="KW-1185">Reference proteome</keyword>
<dbReference type="AlphaFoldDB" id="A0A3A4AVN8"/>
<dbReference type="Pfam" id="PF13185">
    <property type="entry name" value="GAF_2"/>
    <property type="match status" value="1"/>
</dbReference>
<accession>A0A3A4AVN8</accession>
<dbReference type="Pfam" id="PF17853">
    <property type="entry name" value="GGDEF_2"/>
    <property type="match status" value="1"/>
</dbReference>
<dbReference type="PANTHER" id="PTHR33744:SF1">
    <property type="entry name" value="DNA-BINDING TRANSCRIPTIONAL ACTIVATOR ADER"/>
    <property type="match status" value="1"/>
</dbReference>
<dbReference type="InterPro" id="IPR042070">
    <property type="entry name" value="PucR_C-HTH_sf"/>
</dbReference>
<dbReference type="Gene3D" id="3.30.450.40">
    <property type="match status" value="1"/>
</dbReference>
<proteinExistence type="inferred from homology"/>
<feature type="domain" description="GAF" evidence="2">
    <location>
        <begin position="80"/>
        <end position="230"/>
    </location>
</feature>
<evidence type="ECO:0000313" key="4">
    <source>
        <dbReference type="Proteomes" id="UP000265768"/>
    </source>
</evidence>
<dbReference type="PANTHER" id="PTHR33744">
    <property type="entry name" value="CARBOHYDRATE DIACID REGULATOR"/>
    <property type="match status" value="1"/>
</dbReference>
<evidence type="ECO:0000259" key="2">
    <source>
        <dbReference type="SMART" id="SM00065"/>
    </source>
</evidence>
<dbReference type="InterPro" id="IPR041522">
    <property type="entry name" value="CdaR_GGDEF"/>
</dbReference>
<comment type="similarity">
    <text evidence="1">Belongs to the CdaR family.</text>
</comment>
<dbReference type="SUPFAM" id="SSF55781">
    <property type="entry name" value="GAF domain-like"/>
    <property type="match status" value="1"/>
</dbReference>
<dbReference type="InterPro" id="IPR025736">
    <property type="entry name" value="PucR_C-HTH_dom"/>
</dbReference>
<dbReference type="RefSeq" id="WP_119927031.1">
    <property type="nucleotide sequence ID" value="NZ_QZEY01000004.1"/>
</dbReference>
<dbReference type="InterPro" id="IPR029016">
    <property type="entry name" value="GAF-like_dom_sf"/>
</dbReference>
<dbReference type="InterPro" id="IPR003018">
    <property type="entry name" value="GAF"/>
</dbReference>
<comment type="caution">
    <text evidence="3">The sequence shown here is derived from an EMBL/GenBank/DDBJ whole genome shotgun (WGS) entry which is preliminary data.</text>
</comment>
<sequence>MDVTTGSFLELLLADAEAEEFDAPPARARARGEPPETLAELDRQRLLALRLREILIGQRRNGAELRLLNDTANDLASLHDLDTILQAISDRARRLLNCDLAYISLNDEDESTYVKAASGNISGALRELRLPKGTGVGGLVARTGEPHHVLSYSEDDSIVHRPEIDKTVLAEGIRSLLGVPVKLKQSVIGVLLAAHRSPRTFSSRDISALAMLGAHAAVAIQNARLLAETQAAVADLRVANATIRSHAEDLERIADVHERLTRLVIHGKSVEDVVAVAAASASGAVALLDRDGAVVTAAGPAPLPPGPGLASVAARAQESGRSVVRDGLCAVPMIADSEVLGSVVMHGVAAVSDIDRRTLEVAALVASLVLVTRRRMAEVEARVRGELLEDLLATSAQDHDLLRHRASLLGVDLGARHVVVVARADPQVRDRLHTAANALARRSGGLATGRKDEVVLLLPGANPGAVAQEAVRELSGATSRPVTAGGAGGGGASIAAAYDEASRCVRALLALGRAGEAADARDLGFVGILFGSRPDIGSFIDATVGPLIEYDRDRGGSLLETTEVFCATGQNTTATAQAMHLHPNTVAQRLARIARLLGDSWREPDRMLEIQVALRLLKVGRR</sequence>